<feature type="transmembrane region" description="Helical" evidence="8">
    <location>
        <begin position="529"/>
        <end position="547"/>
    </location>
</feature>
<dbReference type="InterPro" id="IPR006685">
    <property type="entry name" value="MscS_channel_2nd"/>
</dbReference>
<feature type="transmembrane region" description="Helical" evidence="8">
    <location>
        <begin position="285"/>
        <end position="307"/>
    </location>
</feature>
<comment type="similarity">
    <text evidence="2">Belongs to the MscS (TC 1.A.23) family.</text>
</comment>
<dbReference type="Proteomes" id="UP000536640">
    <property type="component" value="Unassembled WGS sequence"/>
</dbReference>
<comment type="caution">
    <text evidence="14">The sequence shown here is derived from an EMBL/GenBank/DDBJ whole genome shotgun (WGS) entry which is preliminary data.</text>
</comment>
<name>A0A840R0V1_9GAMM</name>
<accession>A0A840R0V1</accession>
<sequence length="747" mass="80347">MIIVLTGLILSASPSQAKNEVNAAPSSSQEINTNLVLADLLENSGSRQALIDKLRAADGGPTASPSDSKLTSTEAQPKGEQKKSFARTIALTTSNIGSSIKQQFSALFTAVAALFNSEIATAETAAIVAVAINIAVLIGVTFAVFILFRLFARRPFSIINTWACKGAKKYAMLRTIGAVTAAGLVDTGVVLSAYLIGNTTASLLHTHNGADATRLALLLNAFLLVEGVKLLLRMLFASRFPALRLLPLHETQAKYCNRFFANLVGFTGYGIMVLVPIVNKNLAPTSGAALTTLVVLCAAIYFSIVVLRNKNDIRQNLLTKAKAYQGVRSIVLRLLARYWHLLALTYAIAVTFSSVLYPETALPFIATASLKTGFYIGIGALLLTIIRQLIGREINLPTSLTEQLPQLQSRVNTYIPTGLKVLGTLVATIISVFTLDAWAVFDFYAWYDTETGSSAVSSLLDCLLILVLASAFWILAASYIEHRLSPNKKVTPSAAARAETLLGLFRSSLAIVIIVMTVMIILSEIGVEIGPLIAGAGVLGLAVGFGAQKLVQDIINGVFIQLENAINTGDYVNVGSHEGTVERVGIRSVALRDLFGTYHIVPFSSVEAVSNFTRDFAFHLGEYGIAYRENIDHAIEHLKAAFEELRQGAHKDDILEDLQVAGVSALADSSVNIRVLIKTAPGMQWAVGRAYNRLVKMHFDKAGIEIPFPHTTLYFGEDKEGLAPPAYVRVDTDKPEIAATEASSTTS</sequence>
<keyword evidence="15" id="KW-1185">Reference proteome</keyword>
<organism evidence="14 15">
    <name type="scientific">Zhongshania antarctica</name>
    <dbReference type="NCBI Taxonomy" id="641702"/>
    <lineage>
        <taxon>Bacteria</taxon>
        <taxon>Pseudomonadati</taxon>
        <taxon>Pseudomonadota</taxon>
        <taxon>Gammaproteobacteria</taxon>
        <taxon>Cellvibrionales</taxon>
        <taxon>Spongiibacteraceae</taxon>
        <taxon>Zhongshania</taxon>
    </lineage>
</organism>
<evidence type="ECO:0000256" key="2">
    <source>
        <dbReference type="ARBA" id="ARBA00008017"/>
    </source>
</evidence>
<feature type="transmembrane region" description="Helical" evidence="8">
    <location>
        <begin position="172"/>
        <end position="196"/>
    </location>
</feature>
<feature type="domain" description="Mechanosensitive ion channel MscS" evidence="10">
    <location>
        <begin position="550"/>
        <end position="614"/>
    </location>
</feature>
<evidence type="ECO:0000256" key="3">
    <source>
        <dbReference type="ARBA" id="ARBA00022475"/>
    </source>
</evidence>
<dbReference type="InterPro" id="IPR011066">
    <property type="entry name" value="MscS_channel_C_sf"/>
</dbReference>
<feature type="transmembrane region" description="Helical" evidence="8">
    <location>
        <begin position="125"/>
        <end position="151"/>
    </location>
</feature>
<dbReference type="InterPro" id="IPR011014">
    <property type="entry name" value="MscS_channel_TM-2"/>
</dbReference>
<keyword evidence="6 8" id="KW-0472">Membrane</keyword>
<keyword evidence="9" id="KW-0732">Signal</keyword>
<feature type="transmembrane region" description="Helical" evidence="8">
    <location>
        <begin position="259"/>
        <end position="279"/>
    </location>
</feature>
<keyword evidence="4 8" id="KW-0812">Transmembrane</keyword>
<feature type="domain" description="Mechanosensitive ion channel transmembrane helices 2/3" evidence="12">
    <location>
        <begin position="509"/>
        <end position="548"/>
    </location>
</feature>
<dbReference type="InterPro" id="IPR045276">
    <property type="entry name" value="YbiO_bact"/>
</dbReference>
<gene>
    <name evidence="14" type="ORF">HNQ57_000517</name>
</gene>
<dbReference type="SUPFAM" id="SSF82861">
    <property type="entry name" value="Mechanosensitive channel protein MscS (YggB), transmembrane region"/>
    <property type="match status" value="1"/>
</dbReference>
<dbReference type="PANTHER" id="PTHR30460">
    <property type="entry name" value="MODERATE CONDUCTANCE MECHANOSENSITIVE CHANNEL YBIO"/>
    <property type="match status" value="1"/>
</dbReference>
<proteinExistence type="inferred from homology"/>
<dbReference type="SUPFAM" id="SSF50182">
    <property type="entry name" value="Sm-like ribonucleoproteins"/>
    <property type="match status" value="1"/>
</dbReference>
<protein>
    <submittedName>
        <fullName evidence="14">Small conductance mechanosensitive channel</fullName>
    </submittedName>
</protein>
<evidence type="ECO:0000256" key="8">
    <source>
        <dbReference type="SAM" id="Phobius"/>
    </source>
</evidence>
<evidence type="ECO:0000259" key="13">
    <source>
        <dbReference type="Pfam" id="PF25392"/>
    </source>
</evidence>
<keyword evidence="3" id="KW-1003">Cell membrane</keyword>
<dbReference type="PANTHER" id="PTHR30460:SF0">
    <property type="entry name" value="MODERATE CONDUCTANCE MECHANOSENSITIVE CHANNEL YBIO"/>
    <property type="match status" value="1"/>
</dbReference>
<feature type="compositionally biased region" description="Polar residues" evidence="7">
    <location>
        <begin position="63"/>
        <end position="75"/>
    </location>
</feature>
<dbReference type="GO" id="GO:0008381">
    <property type="term" value="F:mechanosensitive monoatomic ion channel activity"/>
    <property type="evidence" value="ECO:0007669"/>
    <property type="project" value="InterPro"/>
</dbReference>
<evidence type="ECO:0000259" key="12">
    <source>
        <dbReference type="Pfam" id="PF21088"/>
    </source>
</evidence>
<feature type="transmembrane region" description="Helical" evidence="8">
    <location>
        <begin position="455"/>
        <end position="480"/>
    </location>
</feature>
<feature type="domain" description="Moderate conductance mechanosensitive channel YbiO-like transmembrane helix 1" evidence="13">
    <location>
        <begin position="368"/>
        <end position="446"/>
    </location>
</feature>
<dbReference type="InterPro" id="IPR010920">
    <property type="entry name" value="LSM_dom_sf"/>
</dbReference>
<evidence type="ECO:0000256" key="4">
    <source>
        <dbReference type="ARBA" id="ARBA00022692"/>
    </source>
</evidence>
<dbReference type="EMBL" id="JACHHW010000001">
    <property type="protein sequence ID" value="MBB5186258.1"/>
    <property type="molecule type" value="Genomic_DNA"/>
</dbReference>
<feature type="transmembrane region" description="Helical" evidence="8">
    <location>
        <begin position="216"/>
        <end position="238"/>
    </location>
</feature>
<dbReference type="RefSeq" id="WP_226968250.1">
    <property type="nucleotide sequence ID" value="NZ_JACHHW010000001.1"/>
</dbReference>
<feature type="transmembrane region" description="Helical" evidence="8">
    <location>
        <begin position="338"/>
        <end position="357"/>
    </location>
</feature>
<dbReference type="Pfam" id="PF00924">
    <property type="entry name" value="MS_channel_2nd"/>
    <property type="match status" value="1"/>
</dbReference>
<dbReference type="Pfam" id="PF25392">
    <property type="entry name" value="MS_channel_TM1"/>
    <property type="match status" value="1"/>
</dbReference>
<dbReference type="InterPro" id="IPR023408">
    <property type="entry name" value="MscS_beta-dom_sf"/>
</dbReference>
<evidence type="ECO:0000256" key="5">
    <source>
        <dbReference type="ARBA" id="ARBA00022989"/>
    </source>
</evidence>
<dbReference type="InterPro" id="IPR049142">
    <property type="entry name" value="MS_channel_1st"/>
</dbReference>
<evidence type="ECO:0000259" key="11">
    <source>
        <dbReference type="Pfam" id="PF21082"/>
    </source>
</evidence>
<feature type="transmembrane region" description="Helical" evidence="8">
    <location>
        <begin position="501"/>
        <end position="523"/>
    </location>
</feature>
<dbReference type="InterPro" id="IPR057485">
    <property type="entry name" value="YbiO-like_TM1"/>
</dbReference>
<feature type="region of interest" description="Disordered" evidence="7">
    <location>
        <begin position="57"/>
        <end position="82"/>
    </location>
</feature>
<reference evidence="14 15" key="1">
    <citation type="submission" date="2020-08" db="EMBL/GenBank/DDBJ databases">
        <title>Genomic Encyclopedia of Type Strains, Phase IV (KMG-IV): sequencing the most valuable type-strain genomes for metagenomic binning, comparative biology and taxonomic classification.</title>
        <authorList>
            <person name="Goeker M."/>
        </authorList>
    </citation>
    <scope>NUCLEOTIDE SEQUENCE [LARGE SCALE GENOMIC DNA]</scope>
    <source>
        <strain evidence="14 15">DSM 25701</strain>
    </source>
</reference>
<keyword evidence="5 8" id="KW-1133">Transmembrane helix</keyword>
<evidence type="ECO:0000256" key="7">
    <source>
        <dbReference type="SAM" id="MobiDB-lite"/>
    </source>
</evidence>
<feature type="transmembrane region" description="Helical" evidence="8">
    <location>
        <begin position="372"/>
        <end position="390"/>
    </location>
</feature>
<dbReference type="Pfam" id="PF21088">
    <property type="entry name" value="MS_channel_1st"/>
    <property type="match status" value="1"/>
</dbReference>
<comment type="subcellular location">
    <subcellularLocation>
        <location evidence="1">Cell membrane</location>
        <topology evidence="1">Multi-pass membrane protein</topology>
    </subcellularLocation>
</comment>
<dbReference type="Gene3D" id="3.30.70.100">
    <property type="match status" value="1"/>
</dbReference>
<feature type="transmembrane region" description="Helical" evidence="8">
    <location>
        <begin position="411"/>
        <end position="435"/>
    </location>
</feature>
<feature type="signal peptide" evidence="9">
    <location>
        <begin position="1"/>
        <end position="17"/>
    </location>
</feature>
<feature type="chain" id="PRO_5032415322" evidence="9">
    <location>
        <begin position="18"/>
        <end position="747"/>
    </location>
</feature>
<feature type="domain" description="Mechanosensitive ion channel MscS C-terminal" evidence="11">
    <location>
        <begin position="623"/>
        <end position="706"/>
    </location>
</feature>
<dbReference type="AlphaFoldDB" id="A0A840R0V1"/>
<evidence type="ECO:0000313" key="14">
    <source>
        <dbReference type="EMBL" id="MBB5186258.1"/>
    </source>
</evidence>
<dbReference type="GO" id="GO:0005886">
    <property type="term" value="C:plasma membrane"/>
    <property type="evidence" value="ECO:0007669"/>
    <property type="project" value="UniProtKB-SubCell"/>
</dbReference>
<evidence type="ECO:0000256" key="6">
    <source>
        <dbReference type="ARBA" id="ARBA00023136"/>
    </source>
</evidence>
<evidence type="ECO:0000259" key="10">
    <source>
        <dbReference type="Pfam" id="PF00924"/>
    </source>
</evidence>
<evidence type="ECO:0000313" key="15">
    <source>
        <dbReference type="Proteomes" id="UP000536640"/>
    </source>
</evidence>
<dbReference type="Gene3D" id="2.30.30.60">
    <property type="match status" value="1"/>
</dbReference>
<dbReference type="Pfam" id="PF21082">
    <property type="entry name" value="MS_channel_3rd"/>
    <property type="match status" value="1"/>
</dbReference>
<evidence type="ECO:0000256" key="1">
    <source>
        <dbReference type="ARBA" id="ARBA00004651"/>
    </source>
</evidence>
<dbReference type="SUPFAM" id="SSF82689">
    <property type="entry name" value="Mechanosensitive channel protein MscS (YggB), C-terminal domain"/>
    <property type="match status" value="1"/>
</dbReference>
<dbReference type="InterPro" id="IPR049278">
    <property type="entry name" value="MS_channel_C"/>
</dbReference>
<dbReference type="Gene3D" id="1.10.287.1260">
    <property type="match status" value="1"/>
</dbReference>
<evidence type="ECO:0000256" key="9">
    <source>
        <dbReference type="SAM" id="SignalP"/>
    </source>
</evidence>